<name>A0A447ID35_9HYPH</name>
<dbReference type="Gene3D" id="3.40.50.1820">
    <property type="entry name" value="alpha/beta hydrolase"/>
    <property type="match status" value="1"/>
</dbReference>
<dbReference type="InterPro" id="IPR050266">
    <property type="entry name" value="AB_hydrolase_sf"/>
</dbReference>
<keyword evidence="1 3" id="KW-0378">Hydrolase</keyword>
<protein>
    <submittedName>
        <fullName evidence="3">AB hydrolase superfamily protein YdjP</fullName>
        <ecNumber evidence="3">3.-.-.-</ecNumber>
    </submittedName>
</protein>
<sequence>MPVSQTNIALPQTQLAAYESAGSGFPILMLHGAGANAGVFSKQLDGPLGDTHRVIALDLPGHGASSPARTPQVDYTVTGLADIVAAAMDRLSLSRALIMGWSLGGQVAMEMMQRHSRRVAGAMISGASPVGHNPLSLLWAFQTRWDMLLAVKPEFTHYDAERFARLCYGDEMSEEQIDMILRSDGRMRAHFGSSLLRRESADERQVIETSPIPLAMVNGEHDPLVRRSYVEGLNYANLWDGKCHVVDSAAHVPFMSHPNIFNALLYRFAADVVTEERRRDQRVAAEVIPVPAPARIDAA</sequence>
<organism evidence="3 4">
    <name type="scientific">Devosia equisanguinis</name>
    <dbReference type="NCBI Taxonomy" id="2490941"/>
    <lineage>
        <taxon>Bacteria</taxon>
        <taxon>Pseudomonadati</taxon>
        <taxon>Pseudomonadota</taxon>
        <taxon>Alphaproteobacteria</taxon>
        <taxon>Hyphomicrobiales</taxon>
        <taxon>Devosiaceae</taxon>
        <taxon>Devosia</taxon>
    </lineage>
</organism>
<dbReference type="SUPFAM" id="SSF53474">
    <property type="entry name" value="alpha/beta-Hydrolases"/>
    <property type="match status" value="1"/>
</dbReference>
<dbReference type="RefSeq" id="WP_126150936.1">
    <property type="nucleotide sequence ID" value="NZ_JBHTMH010000001.1"/>
</dbReference>
<accession>A0A447ID35</accession>
<dbReference type="PANTHER" id="PTHR43798:SF31">
    <property type="entry name" value="AB HYDROLASE SUPERFAMILY PROTEIN YCLE"/>
    <property type="match status" value="1"/>
</dbReference>
<dbReference type="Proteomes" id="UP000268844">
    <property type="component" value="Unassembled WGS sequence"/>
</dbReference>
<evidence type="ECO:0000313" key="3">
    <source>
        <dbReference type="EMBL" id="VDS05393.1"/>
    </source>
</evidence>
<dbReference type="GO" id="GO:0016020">
    <property type="term" value="C:membrane"/>
    <property type="evidence" value="ECO:0007669"/>
    <property type="project" value="TreeGrafter"/>
</dbReference>
<dbReference type="GO" id="GO:0016787">
    <property type="term" value="F:hydrolase activity"/>
    <property type="evidence" value="ECO:0007669"/>
    <property type="project" value="UniProtKB-KW"/>
</dbReference>
<dbReference type="EC" id="3.-.-.-" evidence="3"/>
<reference evidence="3 4" key="1">
    <citation type="submission" date="2018-12" db="EMBL/GenBank/DDBJ databases">
        <authorList>
            <person name="Criscuolo A."/>
        </authorList>
    </citation>
    <scope>NUCLEOTIDE SEQUENCE [LARGE SCALE GENOMIC DNA]</scope>
    <source>
        <strain evidence="3">ACIP1116281</strain>
    </source>
</reference>
<dbReference type="EMBL" id="UZWD01000031">
    <property type="protein sequence ID" value="VDS05393.1"/>
    <property type="molecule type" value="Genomic_DNA"/>
</dbReference>
<feature type="domain" description="AB hydrolase-1" evidence="2">
    <location>
        <begin position="26"/>
        <end position="258"/>
    </location>
</feature>
<proteinExistence type="predicted"/>
<evidence type="ECO:0000259" key="2">
    <source>
        <dbReference type="Pfam" id="PF00561"/>
    </source>
</evidence>
<dbReference type="InterPro" id="IPR000073">
    <property type="entry name" value="AB_hydrolase_1"/>
</dbReference>
<evidence type="ECO:0000256" key="1">
    <source>
        <dbReference type="ARBA" id="ARBA00022801"/>
    </source>
</evidence>
<dbReference type="PANTHER" id="PTHR43798">
    <property type="entry name" value="MONOACYLGLYCEROL LIPASE"/>
    <property type="match status" value="1"/>
</dbReference>
<gene>
    <name evidence="3" type="primary">ydjP</name>
    <name evidence="3" type="ORF">DEVEQU_02535</name>
</gene>
<dbReference type="OrthoDB" id="9804723at2"/>
<dbReference type="Pfam" id="PF00561">
    <property type="entry name" value="Abhydrolase_1"/>
    <property type="match status" value="1"/>
</dbReference>
<dbReference type="AlphaFoldDB" id="A0A447ID35"/>
<evidence type="ECO:0000313" key="4">
    <source>
        <dbReference type="Proteomes" id="UP000268844"/>
    </source>
</evidence>
<keyword evidence="4" id="KW-1185">Reference proteome</keyword>
<dbReference type="InterPro" id="IPR029058">
    <property type="entry name" value="AB_hydrolase_fold"/>
</dbReference>